<protein>
    <submittedName>
        <fullName evidence="1">Uncharacterized protein</fullName>
    </submittedName>
</protein>
<evidence type="ECO:0000313" key="1">
    <source>
        <dbReference type="EMBL" id="KAF3452159.1"/>
    </source>
</evidence>
<organism evidence="1 2">
    <name type="scientific">Rhamnella rubrinervis</name>
    <dbReference type="NCBI Taxonomy" id="2594499"/>
    <lineage>
        <taxon>Eukaryota</taxon>
        <taxon>Viridiplantae</taxon>
        <taxon>Streptophyta</taxon>
        <taxon>Embryophyta</taxon>
        <taxon>Tracheophyta</taxon>
        <taxon>Spermatophyta</taxon>
        <taxon>Magnoliopsida</taxon>
        <taxon>eudicotyledons</taxon>
        <taxon>Gunneridae</taxon>
        <taxon>Pentapetalae</taxon>
        <taxon>rosids</taxon>
        <taxon>fabids</taxon>
        <taxon>Rosales</taxon>
        <taxon>Rhamnaceae</taxon>
        <taxon>rhamnoid group</taxon>
        <taxon>Rhamneae</taxon>
        <taxon>Rhamnella</taxon>
    </lineage>
</organism>
<name>A0A8K0HI53_9ROSA</name>
<sequence>MEDEGLSQRLLHLNTRKDGDVADPLYPIALRAKIDGEPSPFTLVIPSVNRSTKESEKKNTSKQELGVNVYALDDRYDGKGVNAIRAGSSPLSSGKLLNQNASLLLRSHPPKKE</sequence>
<keyword evidence="2" id="KW-1185">Reference proteome</keyword>
<evidence type="ECO:0000313" key="2">
    <source>
        <dbReference type="Proteomes" id="UP000796880"/>
    </source>
</evidence>
<comment type="caution">
    <text evidence="1">The sequence shown here is derived from an EMBL/GenBank/DDBJ whole genome shotgun (WGS) entry which is preliminary data.</text>
</comment>
<dbReference type="Proteomes" id="UP000796880">
    <property type="component" value="Unassembled WGS sequence"/>
</dbReference>
<dbReference type="AlphaFoldDB" id="A0A8K0HI53"/>
<dbReference type="EMBL" id="VOIH02000003">
    <property type="protein sequence ID" value="KAF3452159.1"/>
    <property type="molecule type" value="Genomic_DNA"/>
</dbReference>
<reference evidence="1" key="1">
    <citation type="submission" date="2020-03" db="EMBL/GenBank/DDBJ databases">
        <title>A high-quality chromosome-level genome assembly of a woody plant with both climbing and erect habits, Rhamnella rubrinervis.</title>
        <authorList>
            <person name="Lu Z."/>
            <person name="Yang Y."/>
            <person name="Zhu X."/>
            <person name="Sun Y."/>
        </authorList>
    </citation>
    <scope>NUCLEOTIDE SEQUENCE</scope>
    <source>
        <strain evidence="1">BYM</strain>
        <tissue evidence="1">Leaf</tissue>
    </source>
</reference>
<proteinExistence type="predicted"/>
<gene>
    <name evidence="1" type="ORF">FNV43_RR08257</name>
</gene>
<accession>A0A8K0HI53</accession>